<evidence type="ECO:0000313" key="6">
    <source>
        <dbReference type="Proteomes" id="UP000505355"/>
    </source>
</evidence>
<proteinExistence type="inferred from homology"/>
<keyword evidence="2" id="KW-1134">Transmembrane beta strand</keyword>
<dbReference type="RefSeq" id="WP_173414253.1">
    <property type="nucleotide sequence ID" value="NZ_CP054139.1"/>
</dbReference>
<dbReference type="GO" id="GO:0015344">
    <property type="term" value="F:siderophore uptake transmembrane transporter activity"/>
    <property type="evidence" value="ECO:0007669"/>
    <property type="project" value="TreeGrafter"/>
</dbReference>
<keyword evidence="1 3" id="KW-0732">Signal</keyword>
<dbReference type="KEGG" id="mmab:HQ865_07280"/>
<dbReference type="PANTHER" id="PTHR30069:SF29">
    <property type="entry name" value="HEMOGLOBIN AND HEMOGLOBIN-HAPTOGLOBIN-BINDING PROTEIN 1-RELATED"/>
    <property type="match status" value="1"/>
</dbReference>
<feature type="chain" id="PRO_5028887182" evidence="3">
    <location>
        <begin position="26"/>
        <end position="835"/>
    </location>
</feature>
<comment type="similarity">
    <text evidence="2">Belongs to the TonB-dependent receptor family.</text>
</comment>
<feature type="signal peptide" evidence="3">
    <location>
        <begin position="1"/>
        <end position="25"/>
    </location>
</feature>
<dbReference type="AlphaFoldDB" id="A0A7D4ULA9"/>
<reference evidence="5 6" key="1">
    <citation type="submission" date="2020-05" db="EMBL/GenBank/DDBJ databases">
        <title>Mucilaginibacter mali sp. nov.</title>
        <authorList>
            <person name="Kim H.S."/>
            <person name="Lee K.C."/>
            <person name="Suh M.K."/>
            <person name="Kim J.-S."/>
            <person name="Han K.-I."/>
            <person name="Eom M.K."/>
            <person name="Shin Y.K."/>
            <person name="Lee J.-S."/>
        </authorList>
    </citation>
    <scope>NUCLEOTIDE SEQUENCE [LARGE SCALE GENOMIC DNA]</scope>
    <source>
        <strain evidence="5 6">G2-14</strain>
    </source>
</reference>
<keyword evidence="2" id="KW-0998">Cell outer membrane</keyword>
<dbReference type="SUPFAM" id="SSF56935">
    <property type="entry name" value="Porins"/>
    <property type="match status" value="1"/>
</dbReference>
<evidence type="ECO:0000313" key="5">
    <source>
        <dbReference type="EMBL" id="QKJ29561.1"/>
    </source>
</evidence>
<evidence type="ECO:0000256" key="3">
    <source>
        <dbReference type="SAM" id="SignalP"/>
    </source>
</evidence>
<comment type="subcellular location">
    <subcellularLocation>
        <location evidence="2">Cell outer membrane</location>
        <topology evidence="2">Multi-pass membrane protein</topology>
    </subcellularLocation>
</comment>
<protein>
    <submittedName>
        <fullName evidence="5">TonB-dependent receptor plug domain-containing protein</fullName>
    </submittedName>
</protein>
<dbReference type="Pfam" id="PF07715">
    <property type="entry name" value="Plug"/>
    <property type="match status" value="1"/>
</dbReference>
<dbReference type="PANTHER" id="PTHR30069">
    <property type="entry name" value="TONB-DEPENDENT OUTER MEMBRANE RECEPTOR"/>
    <property type="match status" value="1"/>
</dbReference>
<name>A0A7D4ULA9_9SPHI</name>
<dbReference type="GO" id="GO:0009279">
    <property type="term" value="C:cell outer membrane"/>
    <property type="evidence" value="ECO:0007669"/>
    <property type="project" value="UniProtKB-SubCell"/>
</dbReference>
<accession>A0A7D4ULA9</accession>
<evidence type="ECO:0000256" key="1">
    <source>
        <dbReference type="ARBA" id="ARBA00022729"/>
    </source>
</evidence>
<dbReference type="EMBL" id="CP054139">
    <property type="protein sequence ID" value="QKJ29561.1"/>
    <property type="molecule type" value="Genomic_DNA"/>
</dbReference>
<keyword evidence="6" id="KW-1185">Reference proteome</keyword>
<dbReference type="GO" id="GO:0044718">
    <property type="term" value="P:siderophore transmembrane transport"/>
    <property type="evidence" value="ECO:0007669"/>
    <property type="project" value="TreeGrafter"/>
</dbReference>
<dbReference type="InterPro" id="IPR012910">
    <property type="entry name" value="Plug_dom"/>
</dbReference>
<dbReference type="PROSITE" id="PS52016">
    <property type="entry name" value="TONB_DEPENDENT_REC_3"/>
    <property type="match status" value="1"/>
</dbReference>
<dbReference type="Proteomes" id="UP000505355">
    <property type="component" value="Chromosome"/>
</dbReference>
<evidence type="ECO:0000259" key="4">
    <source>
        <dbReference type="Pfam" id="PF07715"/>
    </source>
</evidence>
<keyword evidence="2" id="KW-0472">Membrane</keyword>
<sequence>MKTFTICVKLLTALSIVILSAFSPADDLLDALLAKIEKRAADYPQEKIHLQLDKPYYSIGEDMWFKAYIVDARQNYLSVQSKILYVDLIDSRDSVRQTLLLPVENGLARGNMYLSDSLLSAGNYRICAYTKWMANFSSEYFFTQHISIVNALKSTGSSSLDNNRKPVSAADIQFFAEGGHLVTGIRTKIGFKALKPDGFGEDVSGYVIADGSSEHVAEFKSGHAGMGIFALAPAVGKNYAAVIKHADGVEKRYPLPTAEASGYVLNVNHTGKDSLSIRVSASPDLLNSREAVVIAQCNGVVQFAAKVKLDKASNTSYVSAKNFRTGIVQFTLFSPDYLPVAERLVFIDHGSTINADIKADKAEYAKRGKVALDIAVKNALDEPVTGSFSVAVTDAGKVITDEDSGNSILTNLLLTSDIKGHIEQPGYYFNPANPDRLKHLDQLLLTQGWRRFSWADLQANKFPTIKYPHEQSLTVSGRILTLGNKPVPNGKVMLFAKSADGPLILDTVADEKGHFVFNNLYLADTAKVVVKATKANNGTQVKTVIDPKPRFARLQANGNMQINNTGLALDNYLKQTRGQFAELNKLGLTKGNTLLKEVAVKGLRDRDKFVKAKMIPNSANLDPGSADYVLKQEQLEKETYFSDAMRRIPGIDIVEGKTGIDIYSVRASGTSFSRTDEKRRSMLIVIDGAQLDALSAPPVLKALNPQDLTGVEVLTGLGKTIYGEAGNKGVIIITTKRGGENDAPNLVFNINHNLSQGYSTVKEFYSPNYDTPNDQTNKADLRSTIYWNPDVVTGADGKANISFYNADGTGSYRVTLEGMDTKGGLVRKTFTYIVK</sequence>
<dbReference type="InterPro" id="IPR039426">
    <property type="entry name" value="TonB-dep_rcpt-like"/>
</dbReference>
<keyword evidence="5" id="KW-0675">Receptor</keyword>
<dbReference type="InterPro" id="IPR037066">
    <property type="entry name" value="Plug_dom_sf"/>
</dbReference>
<dbReference type="Gene3D" id="2.60.40.1930">
    <property type="match status" value="1"/>
</dbReference>
<keyword evidence="2" id="KW-0812">Transmembrane</keyword>
<dbReference type="Gene3D" id="2.170.130.10">
    <property type="entry name" value="TonB-dependent receptor, plug domain"/>
    <property type="match status" value="1"/>
</dbReference>
<evidence type="ECO:0000256" key="2">
    <source>
        <dbReference type="PROSITE-ProRule" id="PRU01360"/>
    </source>
</evidence>
<keyword evidence="2" id="KW-0813">Transport</keyword>
<feature type="domain" description="TonB-dependent receptor plug" evidence="4">
    <location>
        <begin position="628"/>
        <end position="730"/>
    </location>
</feature>
<gene>
    <name evidence="5" type="ORF">HQ865_07280</name>
</gene>
<organism evidence="5 6">
    <name type="scientific">Mucilaginibacter mali</name>
    <dbReference type="NCBI Taxonomy" id="2740462"/>
    <lineage>
        <taxon>Bacteria</taxon>
        <taxon>Pseudomonadati</taxon>
        <taxon>Bacteroidota</taxon>
        <taxon>Sphingobacteriia</taxon>
        <taxon>Sphingobacteriales</taxon>
        <taxon>Sphingobacteriaceae</taxon>
        <taxon>Mucilaginibacter</taxon>
    </lineage>
</organism>